<evidence type="ECO:0000313" key="1">
    <source>
        <dbReference type="EMBL" id="KAH7852467.1"/>
    </source>
</evidence>
<sequence>MRLAGFDVKRILVDQGSSCKVMYFDLYKQLGLKDSQLTPTQSPLVGFNGSSVWPLGKVTLPVVIGSVQNDIEFMVVNVSSTYNAIVGKTWIRKFKAVPE</sequence>
<comment type="caution">
    <text evidence="1">The sequence shown here is derived from an EMBL/GenBank/DDBJ whole genome shotgun (WGS) entry which is preliminary data.</text>
</comment>
<keyword evidence="2" id="KW-1185">Reference proteome</keyword>
<evidence type="ECO:0000313" key="2">
    <source>
        <dbReference type="Proteomes" id="UP000828048"/>
    </source>
</evidence>
<accession>A0ACB7YGE8</accession>
<dbReference type="EMBL" id="CM037158">
    <property type="protein sequence ID" value="KAH7852467.1"/>
    <property type="molecule type" value="Genomic_DNA"/>
</dbReference>
<organism evidence="1 2">
    <name type="scientific">Vaccinium darrowii</name>
    <dbReference type="NCBI Taxonomy" id="229202"/>
    <lineage>
        <taxon>Eukaryota</taxon>
        <taxon>Viridiplantae</taxon>
        <taxon>Streptophyta</taxon>
        <taxon>Embryophyta</taxon>
        <taxon>Tracheophyta</taxon>
        <taxon>Spermatophyta</taxon>
        <taxon>Magnoliopsida</taxon>
        <taxon>eudicotyledons</taxon>
        <taxon>Gunneridae</taxon>
        <taxon>Pentapetalae</taxon>
        <taxon>asterids</taxon>
        <taxon>Ericales</taxon>
        <taxon>Ericaceae</taxon>
        <taxon>Vaccinioideae</taxon>
        <taxon>Vaccinieae</taxon>
        <taxon>Vaccinium</taxon>
    </lineage>
</organism>
<gene>
    <name evidence="1" type="ORF">Vadar_025113</name>
</gene>
<protein>
    <submittedName>
        <fullName evidence="1">Uncharacterized protein</fullName>
    </submittedName>
</protein>
<proteinExistence type="predicted"/>
<name>A0ACB7YGE8_9ERIC</name>
<reference evidence="1 2" key="1">
    <citation type="journal article" date="2021" name="Hortic Res">
        <title>High-quality reference genome and annotation aids understanding of berry development for evergreen blueberry (Vaccinium darrowii).</title>
        <authorList>
            <person name="Yu J."/>
            <person name="Hulse-Kemp A.M."/>
            <person name="Babiker E."/>
            <person name="Staton M."/>
        </authorList>
    </citation>
    <scope>NUCLEOTIDE SEQUENCE [LARGE SCALE GENOMIC DNA]</scope>
    <source>
        <strain evidence="2">cv. NJ 8807/NJ 8810</strain>
        <tissue evidence="1">Young leaf</tissue>
    </source>
</reference>
<dbReference type="Proteomes" id="UP000828048">
    <property type="component" value="Chromosome 8"/>
</dbReference>